<reference evidence="1 2" key="1">
    <citation type="submission" date="2018-07" db="EMBL/GenBank/DDBJ databases">
        <title>Genomic Encyclopedia of Type Strains, Phase III (KMG-III): the genomes of soil and plant-associated and newly described type strains.</title>
        <authorList>
            <person name="Whitman W."/>
        </authorList>
    </citation>
    <scope>NUCLEOTIDE SEQUENCE [LARGE SCALE GENOMIC DNA]</scope>
    <source>
        <strain evidence="1 2">CECT 8488</strain>
    </source>
</reference>
<evidence type="ECO:0000313" key="2">
    <source>
        <dbReference type="Proteomes" id="UP000256845"/>
    </source>
</evidence>
<proteinExistence type="predicted"/>
<dbReference type="Proteomes" id="UP000256845">
    <property type="component" value="Unassembled WGS sequence"/>
</dbReference>
<protein>
    <submittedName>
        <fullName evidence="1">Uncharacterized protein</fullName>
    </submittedName>
</protein>
<name>A0A3D9HF65_9PROT</name>
<evidence type="ECO:0000313" key="1">
    <source>
        <dbReference type="EMBL" id="RED48120.1"/>
    </source>
</evidence>
<organism evidence="1 2">
    <name type="scientific">Aestuariispira insulae</name>
    <dbReference type="NCBI Taxonomy" id="1461337"/>
    <lineage>
        <taxon>Bacteria</taxon>
        <taxon>Pseudomonadati</taxon>
        <taxon>Pseudomonadota</taxon>
        <taxon>Alphaproteobacteria</taxon>
        <taxon>Rhodospirillales</taxon>
        <taxon>Kiloniellaceae</taxon>
        <taxon>Aestuariispira</taxon>
    </lineage>
</organism>
<sequence length="63" mass="7254">MTCFFSLLVMAITSLSRCPQYYHFHKTKLRLSTKVKFCRNDRWLNILPLPSSIGRSGFKAGDA</sequence>
<gene>
    <name evidence="1" type="ORF">DFP90_108139</name>
</gene>
<keyword evidence="2" id="KW-1185">Reference proteome</keyword>
<accession>A0A3D9HF65</accession>
<dbReference type="EMBL" id="QRDW01000008">
    <property type="protein sequence ID" value="RED48120.1"/>
    <property type="molecule type" value="Genomic_DNA"/>
</dbReference>
<dbReference type="AlphaFoldDB" id="A0A3D9HF65"/>
<comment type="caution">
    <text evidence="1">The sequence shown here is derived from an EMBL/GenBank/DDBJ whole genome shotgun (WGS) entry which is preliminary data.</text>
</comment>